<keyword evidence="1" id="KW-0472">Membrane</keyword>
<keyword evidence="3" id="KW-1185">Reference proteome</keyword>
<protein>
    <recommendedName>
        <fullName evidence="4">DUF3137 domain-containing protein</fullName>
    </recommendedName>
</protein>
<evidence type="ECO:0000256" key="1">
    <source>
        <dbReference type="SAM" id="Phobius"/>
    </source>
</evidence>
<name>A0A7D7QB61_9NOSO</name>
<reference evidence="3" key="1">
    <citation type="submission" date="2020-06" db="EMBL/GenBank/DDBJ databases">
        <title>Nostoc edaphicum CCNP1411 genome.</title>
        <authorList>
            <person name="Fidor A."/>
            <person name="Grabski M."/>
            <person name="Gawor J."/>
            <person name="Gromadka R."/>
            <person name="Wegrzyn G."/>
            <person name="Mazur-Marzec H."/>
        </authorList>
    </citation>
    <scope>NUCLEOTIDE SEQUENCE [LARGE SCALE GENOMIC DNA]</scope>
    <source>
        <strain evidence="3">CCNP1411</strain>
    </source>
</reference>
<evidence type="ECO:0000313" key="2">
    <source>
        <dbReference type="EMBL" id="QMS91575.1"/>
    </source>
</evidence>
<evidence type="ECO:0008006" key="4">
    <source>
        <dbReference type="Google" id="ProtNLM"/>
    </source>
</evidence>
<gene>
    <name evidence="2" type="ORF">HUN01_29720</name>
</gene>
<dbReference type="RefSeq" id="WP_181929183.1">
    <property type="nucleotide sequence ID" value="NZ_CP054698.1"/>
</dbReference>
<organism evidence="2 3">
    <name type="scientific">Nostoc edaphicum CCNP1411</name>
    <dbReference type="NCBI Taxonomy" id="1472755"/>
    <lineage>
        <taxon>Bacteria</taxon>
        <taxon>Bacillati</taxon>
        <taxon>Cyanobacteriota</taxon>
        <taxon>Cyanophyceae</taxon>
        <taxon>Nostocales</taxon>
        <taxon>Nostocaceae</taxon>
        <taxon>Nostoc</taxon>
    </lineage>
</organism>
<sequence length="235" mass="27990">MSRDFIVFIVFFTLVAVVVNVLYFQWETKKEQQRSDKIKLIAAQLTMNFLSEDSNNIMQHLHNFRLFKQGGRKLVKNILSEEITNFKIYIFEYRYSISSAKTRHEHWQTVAFLYDDNMRLPKFLLKPKGILDQLSHFLGYQDIKFEKYPRFSEQYLLRGSHEEGIRQIFTDNVVNFFEGKIGFYPAIQTTPCLEASDACLIYYRENVRLEPEQIELFLQEGMEVFDLFRAKVSDN</sequence>
<accession>A0A7D7QB61</accession>
<keyword evidence="1" id="KW-1133">Transmembrane helix</keyword>
<dbReference type="KEGG" id="ned:HUN01_29720"/>
<keyword evidence="1" id="KW-0812">Transmembrane</keyword>
<dbReference type="Proteomes" id="UP000514713">
    <property type="component" value="Chromosome"/>
</dbReference>
<dbReference type="AlphaFoldDB" id="A0A7D7QB61"/>
<feature type="transmembrane region" description="Helical" evidence="1">
    <location>
        <begin position="6"/>
        <end position="24"/>
    </location>
</feature>
<proteinExistence type="predicted"/>
<dbReference type="EMBL" id="CP054698">
    <property type="protein sequence ID" value="QMS91575.1"/>
    <property type="molecule type" value="Genomic_DNA"/>
</dbReference>
<evidence type="ECO:0000313" key="3">
    <source>
        <dbReference type="Proteomes" id="UP000514713"/>
    </source>
</evidence>